<dbReference type="RefSeq" id="WP_243329461.1">
    <property type="nucleotide sequence ID" value="NZ_AP027081.1"/>
</dbReference>
<sequence>MTPRRPGFMRSLASLAGGAAAGQIVAVLASPVVTRLYTPAEIGAFSVFSTLAMLLNSTNSLRYEMAIPMAEDEDRARHLVWLCFLLVGGFSVLLAGASWAWGPAFCGLVKVPDLVPHLWMLPLTVAAAGAYEALNFQAIRRQGFGALAQARVAQGLGMSGVQVGAGFLGAGTVGLVAGDLAGRVLSVLRLLRRDLFQGPFPWQGVRKAAKDFDRYPKYMAGASILNLAAIQVPFLLIPLYFGADMAGHYFLAYRTLFLPASFVGTAISQVFLGEAAERAREGEDLGRLTSRIFLLLAAVYLPVYIICTAGAGVLFPAVFGPRWSEAGRFAQILAPMTLLWSLARPICGMLLVRDRLKESLAFTVFELAATVGAIWAGHLSGSVERTALYVSGAGLAVSITSIGRFLHAAGVQWGPVLRVFGTLTAFSVPLGLLVAVAARTGSSLVTLGAALAGFAAVGLATFRFLRREGLL</sequence>
<keyword evidence="5 6" id="KW-0472">Membrane</keyword>
<evidence type="ECO:0000313" key="8">
    <source>
        <dbReference type="Proteomes" id="UP001228113"/>
    </source>
</evidence>
<evidence type="ECO:0000313" key="7">
    <source>
        <dbReference type="EMBL" id="BDU75922.1"/>
    </source>
</evidence>
<dbReference type="Pfam" id="PF13440">
    <property type="entry name" value="Polysacc_synt_3"/>
    <property type="match status" value="1"/>
</dbReference>
<keyword evidence="3 6" id="KW-0812">Transmembrane</keyword>
<evidence type="ECO:0000256" key="3">
    <source>
        <dbReference type="ARBA" id="ARBA00022692"/>
    </source>
</evidence>
<accession>A0AA48KD30</accession>
<feature type="transmembrane region" description="Helical" evidence="6">
    <location>
        <begin position="249"/>
        <end position="272"/>
    </location>
</feature>
<feature type="transmembrane region" description="Helical" evidence="6">
    <location>
        <begin position="224"/>
        <end position="243"/>
    </location>
</feature>
<evidence type="ECO:0000256" key="5">
    <source>
        <dbReference type="ARBA" id="ARBA00023136"/>
    </source>
</evidence>
<feature type="transmembrane region" description="Helical" evidence="6">
    <location>
        <begin position="329"/>
        <end position="352"/>
    </location>
</feature>
<feature type="transmembrane region" description="Helical" evidence="6">
    <location>
        <begin position="79"/>
        <end position="102"/>
    </location>
</feature>
<keyword evidence="4 6" id="KW-1133">Transmembrane helix</keyword>
<dbReference type="PANTHER" id="PTHR30250:SF11">
    <property type="entry name" value="O-ANTIGEN TRANSPORTER-RELATED"/>
    <property type="match status" value="1"/>
</dbReference>
<evidence type="ECO:0000256" key="6">
    <source>
        <dbReference type="SAM" id="Phobius"/>
    </source>
</evidence>
<comment type="subcellular location">
    <subcellularLocation>
        <location evidence="1">Cell membrane</location>
        <topology evidence="1">Multi-pass membrane protein</topology>
    </subcellularLocation>
</comment>
<dbReference type="KEGG" id="msea:METESE_08800"/>
<feature type="transmembrane region" description="Helical" evidence="6">
    <location>
        <begin position="419"/>
        <end position="438"/>
    </location>
</feature>
<keyword evidence="8" id="KW-1185">Reference proteome</keyword>
<reference evidence="7" key="1">
    <citation type="journal article" date="2023" name="Int. J. Syst. Evol. Microbiol.">
        <title>Mesoterricola silvestris gen. nov., sp. nov., Mesoterricola sediminis sp. nov., Geothrix oryzae sp. nov., Geothrix edaphica sp. nov., Geothrix rubra sp. nov., and Geothrix limicola sp. nov., six novel members of Acidobacteriota isolated from soils.</title>
        <authorList>
            <person name="Itoh H."/>
            <person name="Sugisawa Y."/>
            <person name="Mise K."/>
            <person name="Xu Z."/>
            <person name="Kuniyasu M."/>
            <person name="Ushijima N."/>
            <person name="Kawano K."/>
            <person name="Kobayashi E."/>
            <person name="Shiratori Y."/>
            <person name="Masuda Y."/>
            <person name="Senoo K."/>
        </authorList>
    </citation>
    <scope>NUCLEOTIDE SEQUENCE</scope>
    <source>
        <strain evidence="7">W786</strain>
    </source>
</reference>
<feature type="transmembrane region" description="Helical" evidence="6">
    <location>
        <begin position="388"/>
        <end position="407"/>
    </location>
</feature>
<proteinExistence type="predicted"/>
<evidence type="ECO:0000256" key="2">
    <source>
        <dbReference type="ARBA" id="ARBA00022475"/>
    </source>
</evidence>
<feature type="transmembrane region" description="Helical" evidence="6">
    <location>
        <begin position="39"/>
        <end position="58"/>
    </location>
</feature>
<name>A0AA48KD30_9BACT</name>
<dbReference type="PANTHER" id="PTHR30250">
    <property type="entry name" value="PST FAMILY PREDICTED COLANIC ACID TRANSPORTER"/>
    <property type="match status" value="1"/>
</dbReference>
<dbReference type="InterPro" id="IPR050833">
    <property type="entry name" value="Poly_Biosynth_Transport"/>
</dbReference>
<dbReference type="EMBL" id="AP027081">
    <property type="protein sequence ID" value="BDU75922.1"/>
    <property type="molecule type" value="Genomic_DNA"/>
</dbReference>
<protein>
    <submittedName>
        <fullName evidence="7">Polysaccharide biosynthesis protein</fullName>
    </submittedName>
</protein>
<evidence type="ECO:0000256" key="4">
    <source>
        <dbReference type="ARBA" id="ARBA00022989"/>
    </source>
</evidence>
<feature type="transmembrane region" description="Helical" evidence="6">
    <location>
        <begin position="292"/>
        <end position="317"/>
    </location>
</feature>
<evidence type="ECO:0000256" key="1">
    <source>
        <dbReference type="ARBA" id="ARBA00004651"/>
    </source>
</evidence>
<feature type="transmembrane region" description="Helical" evidence="6">
    <location>
        <begin position="359"/>
        <end position="376"/>
    </location>
</feature>
<organism evidence="7 8">
    <name type="scientific">Mesoterricola sediminis</name>
    <dbReference type="NCBI Taxonomy" id="2927980"/>
    <lineage>
        <taxon>Bacteria</taxon>
        <taxon>Pseudomonadati</taxon>
        <taxon>Acidobacteriota</taxon>
        <taxon>Holophagae</taxon>
        <taxon>Holophagales</taxon>
        <taxon>Holophagaceae</taxon>
        <taxon>Mesoterricola</taxon>
    </lineage>
</organism>
<dbReference type="AlphaFoldDB" id="A0AA48KD30"/>
<feature type="transmembrane region" description="Helical" evidence="6">
    <location>
        <begin position="114"/>
        <end position="134"/>
    </location>
</feature>
<feature type="transmembrane region" description="Helical" evidence="6">
    <location>
        <begin position="444"/>
        <end position="465"/>
    </location>
</feature>
<gene>
    <name evidence="7" type="ORF">METESE_08800</name>
</gene>
<dbReference type="Proteomes" id="UP001228113">
    <property type="component" value="Chromosome"/>
</dbReference>
<dbReference type="GO" id="GO:0005886">
    <property type="term" value="C:plasma membrane"/>
    <property type="evidence" value="ECO:0007669"/>
    <property type="project" value="UniProtKB-SubCell"/>
</dbReference>
<keyword evidence="2" id="KW-1003">Cell membrane</keyword>